<reference evidence="3" key="1">
    <citation type="submission" date="2011-06" db="EMBL/GenBank/DDBJ databases">
        <title>The complete genome of chromosome of Runella slithyformis DSM 19594.</title>
        <authorList>
            <consortium name="US DOE Joint Genome Institute (JGI-PGF)"/>
            <person name="Lucas S."/>
            <person name="Han J."/>
            <person name="Lapidus A."/>
            <person name="Bruce D."/>
            <person name="Goodwin L."/>
            <person name="Pitluck S."/>
            <person name="Peters L."/>
            <person name="Kyrpides N."/>
            <person name="Mavromatis K."/>
            <person name="Ivanova N."/>
            <person name="Ovchinnikova G."/>
            <person name="Zhang X."/>
            <person name="Misra M."/>
            <person name="Detter J.C."/>
            <person name="Tapia R."/>
            <person name="Han C."/>
            <person name="Land M."/>
            <person name="Hauser L."/>
            <person name="Markowitz V."/>
            <person name="Cheng J.-F."/>
            <person name="Hugenholtz P."/>
            <person name="Woyke T."/>
            <person name="Wu D."/>
            <person name="Tindall B."/>
            <person name="Faehrich R."/>
            <person name="Brambilla E."/>
            <person name="Klenk H.-P."/>
            <person name="Eisen J.A."/>
        </authorList>
    </citation>
    <scope>NUCLEOTIDE SEQUENCE [LARGE SCALE GENOMIC DNA]</scope>
    <source>
        <strain evidence="3">ATCC 29530 / DSM 19594 / LMG 11500 / NCIMB 11436 / LSU 4</strain>
    </source>
</reference>
<feature type="transmembrane region" description="Helical" evidence="1">
    <location>
        <begin position="96"/>
        <end position="116"/>
    </location>
</feature>
<keyword evidence="1" id="KW-0472">Membrane</keyword>
<keyword evidence="3" id="KW-1185">Reference proteome</keyword>
<sequence length="125" mass="14273">MFRKAVLTVTALALTVFYFYVDPAVHSFGPPCPVHYTTGWYCWGCGGQRAFHALLHGRFITAFHSNLLVYPVILVAAVFLYAELSDRPAARHWLRHRYVAAVVLTVFIAFTILRNLRGFEFLVPR</sequence>
<dbReference type="EMBL" id="CP002859">
    <property type="protein sequence ID" value="AEI49050.1"/>
    <property type="molecule type" value="Genomic_DNA"/>
</dbReference>
<organism evidence="2 3">
    <name type="scientific">Runella slithyformis (strain ATCC 29530 / DSM 19594 / LMG 11500 / NCIMB 11436 / LSU 4)</name>
    <dbReference type="NCBI Taxonomy" id="761193"/>
    <lineage>
        <taxon>Bacteria</taxon>
        <taxon>Pseudomonadati</taxon>
        <taxon>Bacteroidota</taxon>
        <taxon>Cytophagia</taxon>
        <taxon>Cytophagales</taxon>
        <taxon>Spirosomataceae</taxon>
        <taxon>Runella</taxon>
    </lineage>
</organism>
<evidence type="ECO:0008006" key="4">
    <source>
        <dbReference type="Google" id="ProtNLM"/>
    </source>
</evidence>
<protein>
    <recommendedName>
        <fullName evidence="4">DUF2752 domain-containing protein</fullName>
    </recommendedName>
</protein>
<gene>
    <name evidence="2" type="ordered locus">Runsl_2650</name>
</gene>
<evidence type="ECO:0000256" key="1">
    <source>
        <dbReference type="SAM" id="Phobius"/>
    </source>
</evidence>
<evidence type="ECO:0000313" key="3">
    <source>
        <dbReference type="Proteomes" id="UP000000493"/>
    </source>
</evidence>
<accession>A0A7U3ZKT5</accession>
<proteinExistence type="predicted"/>
<keyword evidence="1" id="KW-1133">Transmembrane helix</keyword>
<keyword evidence="1" id="KW-0812">Transmembrane</keyword>
<name>A0A7U3ZKT5_RUNSL</name>
<dbReference type="AlphaFoldDB" id="A0A7U3ZKT5"/>
<dbReference type="KEGG" id="rsi:Runsl_2650"/>
<dbReference type="Proteomes" id="UP000000493">
    <property type="component" value="Chromosome"/>
</dbReference>
<evidence type="ECO:0000313" key="2">
    <source>
        <dbReference type="EMBL" id="AEI49050.1"/>
    </source>
</evidence>
<dbReference type="Pfam" id="PF10825">
    <property type="entry name" value="DUF2752"/>
    <property type="match status" value="1"/>
</dbReference>
<reference evidence="2 3" key="2">
    <citation type="journal article" date="2012" name="Stand. Genomic Sci.">
        <title>Complete genome sequence of the aquatic bacterium Runella slithyformis type strain (LSU 4(T)).</title>
        <authorList>
            <person name="Copeland A."/>
            <person name="Zhang X."/>
            <person name="Misra M."/>
            <person name="Lapidus A."/>
            <person name="Nolan M."/>
            <person name="Lucas S."/>
            <person name="Deshpande S."/>
            <person name="Cheng J.F."/>
            <person name="Tapia R."/>
            <person name="Goodwin L.A."/>
            <person name="Pitluck S."/>
            <person name="Liolios K."/>
            <person name="Pagani I."/>
            <person name="Ivanova N."/>
            <person name="Mikhailova N."/>
            <person name="Pati A."/>
            <person name="Chen A."/>
            <person name="Palaniappan K."/>
            <person name="Land M."/>
            <person name="Hauser L."/>
            <person name="Pan C."/>
            <person name="Jeffries C.D."/>
            <person name="Detter J.C."/>
            <person name="Brambilla E.M."/>
            <person name="Rohde M."/>
            <person name="Djao O.D."/>
            <person name="Goker M."/>
            <person name="Sikorski J."/>
            <person name="Tindall B.J."/>
            <person name="Woyke T."/>
            <person name="Bristow J."/>
            <person name="Eisen J.A."/>
            <person name="Markowitz V."/>
            <person name="Hugenholtz P."/>
            <person name="Kyrpides N.C."/>
            <person name="Klenk H.P."/>
            <person name="Mavromatis K."/>
        </authorList>
    </citation>
    <scope>NUCLEOTIDE SEQUENCE [LARGE SCALE GENOMIC DNA]</scope>
    <source>
        <strain evidence="3">ATCC 29530 / DSM 19594 / LMG 11500 / NCIMB 11436 / LSU 4</strain>
    </source>
</reference>
<feature type="transmembrane region" description="Helical" evidence="1">
    <location>
        <begin position="67"/>
        <end position="84"/>
    </location>
</feature>
<dbReference type="RefSeq" id="WP_013928359.1">
    <property type="nucleotide sequence ID" value="NC_015703.1"/>
</dbReference>
<dbReference type="InterPro" id="IPR021215">
    <property type="entry name" value="DUF2752"/>
</dbReference>